<evidence type="ECO:0000313" key="2">
    <source>
        <dbReference type="EMBL" id="PLR06426.1"/>
    </source>
</evidence>
<sequence length="444" mass="48463">MVMDPAQNAQLEALITSPREDLHIEVKSWLDLTDKAHQATLSRAAIALANHGGGFIVIGLADEKGVFTPAPGRPETLDGFAPDVISRIIATYTEPALHVLVHHVSSPAGVHPIIQVPGGHRTPIQAKRGSTDGKTLSVGKVYIRRPPIESAEPATAAEWRELIDRCVRAGRDDMLDAIRGIMSGSAVAAEPVEPSASAKLAAWAQDGMQRWEAILPHTPTGALIRPPGYYQVAYRLTPEPEPLATPQLLAAISRATTRYTGWPPWWVPTRDGIRPYVKDGAVECNLAEGEPITAHSDFWRVSPQGEALLIRGYSEDDIPHRYKPGTVFDLTVPVWRVGDCLMQAAAFAAVLGVPDSEVNFTVQWRGLAGRELVHVQGTRFIHKGRICRQDAFDHTMSAIASSIPEQLPELVHGFMAPLYGLFDFLELPKALVDEELKKMLSGRS</sequence>
<evidence type="ECO:0000313" key="3">
    <source>
        <dbReference type="Proteomes" id="UP000234483"/>
    </source>
</evidence>
<reference evidence="2 3" key="1">
    <citation type="submission" date="2017-12" db="EMBL/GenBank/DDBJ databases">
        <title>The genome sequence of Caulobacter flavus CGMCC1 15093.</title>
        <authorList>
            <person name="Gao J."/>
            <person name="Mao X."/>
            <person name="Sun J."/>
        </authorList>
    </citation>
    <scope>NUCLEOTIDE SEQUENCE [LARGE SCALE GENOMIC DNA]</scope>
    <source>
        <strain evidence="2 3">CGMCC1 15093</strain>
    </source>
</reference>
<evidence type="ECO:0000259" key="1">
    <source>
        <dbReference type="Pfam" id="PF04326"/>
    </source>
</evidence>
<organism evidence="2 3">
    <name type="scientific">Caulobacter flavus</name>
    <dbReference type="NCBI Taxonomy" id="1679497"/>
    <lineage>
        <taxon>Bacteria</taxon>
        <taxon>Pseudomonadati</taxon>
        <taxon>Pseudomonadota</taxon>
        <taxon>Alphaproteobacteria</taxon>
        <taxon>Caulobacterales</taxon>
        <taxon>Caulobacteraceae</taxon>
        <taxon>Caulobacter</taxon>
    </lineage>
</organism>
<dbReference type="InterPro" id="IPR038461">
    <property type="entry name" value="Schlafen_AlbA_2_dom_sf"/>
</dbReference>
<proteinExistence type="predicted"/>
<dbReference type="Proteomes" id="UP000234483">
    <property type="component" value="Unassembled WGS sequence"/>
</dbReference>
<feature type="domain" description="Schlafen AlbA-2" evidence="1">
    <location>
        <begin position="20"/>
        <end position="145"/>
    </location>
</feature>
<gene>
    <name evidence="2" type="ORF">CFHF_24850</name>
</gene>
<accession>A0A2N5CL16</accession>
<protein>
    <recommendedName>
        <fullName evidence="1">Schlafen AlbA-2 domain-containing protein</fullName>
    </recommendedName>
</protein>
<comment type="caution">
    <text evidence="2">The sequence shown here is derived from an EMBL/GenBank/DDBJ whole genome shotgun (WGS) entry which is preliminary data.</text>
</comment>
<name>A0A2N5CL16_9CAUL</name>
<dbReference type="Gene3D" id="3.30.950.30">
    <property type="entry name" value="Schlafen, AAA domain"/>
    <property type="match status" value="1"/>
</dbReference>
<dbReference type="EMBL" id="PJRQ01000052">
    <property type="protein sequence ID" value="PLR06426.1"/>
    <property type="molecule type" value="Genomic_DNA"/>
</dbReference>
<dbReference type="Pfam" id="PF04326">
    <property type="entry name" value="SLFN_AlbA_2"/>
    <property type="match status" value="1"/>
</dbReference>
<dbReference type="InterPro" id="IPR007421">
    <property type="entry name" value="Schlafen_AlbA_2_dom"/>
</dbReference>
<dbReference type="AlphaFoldDB" id="A0A2N5CL16"/>